<feature type="domain" description="EamA" evidence="2">
    <location>
        <begin position="156"/>
        <end position="281"/>
    </location>
</feature>
<feature type="domain" description="EamA" evidence="2">
    <location>
        <begin position="14"/>
        <end position="146"/>
    </location>
</feature>
<dbReference type="STRING" id="1387277.SAMN06295998_10823"/>
<dbReference type="Pfam" id="PF00892">
    <property type="entry name" value="EamA"/>
    <property type="match status" value="2"/>
</dbReference>
<feature type="transmembrane region" description="Helical" evidence="1">
    <location>
        <begin position="188"/>
        <end position="206"/>
    </location>
</feature>
<evidence type="ECO:0000313" key="3">
    <source>
        <dbReference type="EMBL" id="SMC84733.1"/>
    </source>
</evidence>
<protein>
    <submittedName>
        <fullName evidence="3">Permease of the drug/metabolite transporter (DMT) superfamily</fullName>
    </submittedName>
</protein>
<dbReference type="InterPro" id="IPR000620">
    <property type="entry name" value="EamA_dom"/>
</dbReference>
<evidence type="ECO:0000256" key="1">
    <source>
        <dbReference type="SAM" id="Phobius"/>
    </source>
</evidence>
<proteinExistence type="predicted"/>
<dbReference type="AlphaFoldDB" id="A0A1W2CHR2"/>
<sequence>MRALKPKEDRASAGLALMALGVLGFTCIDTSAKWLMLSGLGALQVVFMRYLGHFVLALAVFLPTEGKEALRSQSPRLQLARSAFLLGSTGLNFAALQFLPITVTTAIMFSMPVTVTLLSVLLLGETVGLRRFLAVLAGFSGVLVVVQPWGADFHPAMFLSLGALCCASLYFVVTRMLAGHESNATSQIWSSGLAAICILPFVMQSWQWPDSPLGWIVMGVIGAFGFGGHAAATAAHRLADASLLAPMAYVQLISATAAGVLVFNTWPTLWTLVGSLIIVGSGIYIWWRERRLGHVAKPTPPVR</sequence>
<keyword evidence="1" id="KW-0812">Transmembrane</keyword>
<dbReference type="RefSeq" id="WP_084353200.1">
    <property type="nucleotide sequence ID" value="NZ_FWYD01000008.1"/>
</dbReference>
<dbReference type="InterPro" id="IPR037185">
    <property type="entry name" value="EmrE-like"/>
</dbReference>
<dbReference type="SUPFAM" id="SSF103481">
    <property type="entry name" value="Multidrug resistance efflux transporter EmrE"/>
    <property type="match status" value="2"/>
</dbReference>
<dbReference type="Proteomes" id="UP000192330">
    <property type="component" value="Unassembled WGS sequence"/>
</dbReference>
<dbReference type="GO" id="GO:0016020">
    <property type="term" value="C:membrane"/>
    <property type="evidence" value="ECO:0007669"/>
    <property type="project" value="InterPro"/>
</dbReference>
<keyword evidence="4" id="KW-1185">Reference proteome</keyword>
<feature type="transmembrane region" description="Helical" evidence="1">
    <location>
        <begin position="106"/>
        <end position="124"/>
    </location>
</feature>
<feature type="transmembrane region" description="Helical" evidence="1">
    <location>
        <begin position="156"/>
        <end position="176"/>
    </location>
</feature>
<dbReference type="PANTHER" id="PTHR22911:SF103">
    <property type="entry name" value="BLR2811 PROTEIN"/>
    <property type="match status" value="1"/>
</dbReference>
<feature type="transmembrane region" description="Helical" evidence="1">
    <location>
        <begin position="243"/>
        <end position="263"/>
    </location>
</feature>
<dbReference type="PANTHER" id="PTHR22911">
    <property type="entry name" value="ACYL-MALONYL CONDENSING ENZYME-RELATED"/>
    <property type="match status" value="1"/>
</dbReference>
<evidence type="ECO:0000313" key="4">
    <source>
        <dbReference type="Proteomes" id="UP000192330"/>
    </source>
</evidence>
<feature type="transmembrane region" description="Helical" evidence="1">
    <location>
        <begin position="83"/>
        <end position="100"/>
    </location>
</feature>
<name>A0A1W2CHR2_9RHOB</name>
<dbReference type="OrthoDB" id="9815809at2"/>
<accession>A0A1W2CHR2</accession>
<feature type="transmembrane region" description="Helical" evidence="1">
    <location>
        <begin position="269"/>
        <end position="287"/>
    </location>
</feature>
<reference evidence="3 4" key="1">
    <citation type="submission" date="2017-04" db="EMBL/GenBank/DDBJ databases">
        <authorList>
            <person name="Afonso C.L."/>
            <person name="Miller P.J."/>
            <person name="Scott M.A."/>
            <person name="Spackman E."/>
            <person name="Goraichik I."/>
            <person name="Dimitrov K.M."/>
            <person name="Suarez D.L."/>
            <person name="Swayne D.E."/>
        </authorList>
    </citation>
    <scope>NUCLEOTIDE SEQUENCE [LARGE SCALE GENOMIC DNA]</scope>
    <source>
        <strain evidence="3 4">CGMCC 1.12644</strain>
    </source>
</reference>
<feature type="transmembrane region" description="Helical" evidence="1">
    <location>
        <begin position="34"/>
        <end position="62"/>
    </location>
</feature>
<feature type="transmembrane region" description="Helical" evidence="1">
    <location>
        <begin position="212"/>
        <end position="231"/>
    </location>
</feature>
<feature type="transmembrane region" description="Helical" evidence="1">
    <location>
        <begin position="131"/>
        <end position="150"/>
    </location>
</feature>
<keyword evidence="1" id="KW-0472">Membrane</keyword>
<evidence type="ECO:0000259" key="2">
    <source>
        <dbReference type="Pfam" id="PF00892"/>
    </source>
</evidence>
<gene>
    <name evidence="3" type="ORF">SAMN06295998_10823</name>
</gene>
<organism evidence="3 4">
    <name type="scientific">Primorskyibacter flagellatus</name>
    <dbReference type="NCBI Taxonomy" id="1387277"/>
    <lineage>
        <taxon>Bacteria</taxon>
        <taxon>Pseudomonadati</taxon>
        <taxon>Pseudomonadota</taxon>
        <taxon>Alphaproteobacteria</taxon>
        <taxon>Rhodobacterales</taxon>
        <taxon>Roseobacteraceae</taxon>
        <taxon>Primorskyibacter</taxon>
    </lineage>
</organism>
<keyword evidence="1" id="KW-1133">Transmembrane helix</keyword>
<dbReference type="EMBL" id="FWYD01000008">
    <property type="protein sequence ID" value="SMC84733.1"/>
    <property type="molecule type" value="Genomic_DNA"/>
</dbReference>